<name>A0A316FCR6_9ACTN</name>
<dbReference type="AlphaFoldDB" id="A0A316FCR6"/>
<evidence type="ECO:0000313" key="4">
    <source>
        <dbReference type="Proteomes" id="UP000245697"/>
    </source>
</evidence>
<proteinExistence type="predicted"/>
<organism evidence="3 4">
    <name type="scientific">Actinoplanes xinjiangensis</name>
    <dbReference type="NCBI Taxonomy" id="512350"/>
    <lineage>
        <taxon>Bacteria</taxon>
        <taxon>Bacillati</taxon>
        <taxon>Actinomycetota</taxon>
        <taxon>Actinomycetes</taxon>
        <taxon>Micromonosporales</taxon>
        <taxon>Micromonosporaceae</taxon>
        <taxon>Actinoplanes</taxon>
    </lineage>
</organism>
<keyword evidence="2" id="KW-1133">Transmembrane helix</keyword>
<dbReference type="Proteomes" id="UP000245697">
    <property type="component" value="Unassembled WGS sequence"/>
</dbReference>
<gene>
    <name evidence="3" type="ORF">BC793_111240</name>
</gene>
<keyword evidence="2" id="KW-0472">Membrane</keyword>
<feature type="transmembrane region" description="Helical" evidence="2">
    <location>
        <begin position="29"/>
        <end position="49"/>
    </location>
</feature>
<evidence type="ECO:0000256" key="2">
    <source>
        <dbReference type="SAM" id="Phobius"/>
    </source>
</evidence>
<comment type="caution">
    <text evidence="3">The sequence shown here is derived from an EMBL/GenBank/DDBJ whole genome shotgun (WGS) entry which is preliminary data.</text>
</comment>
<keyword evidence="2" id="KW-0812">Transmembrane</keyword>
<evidence type="ECO:0000256" key="1">
    <source>
        <dbReference type="SAM" id="MobiDB-lite"/>
    </source>
</evidence>
<dbReference type="EMBL" id="QGGR01000011">
    <property type="protein sequence ID" value="PWK45266.1"/>
    <property type="molecule type" value="Genomic_DNA"/>
</dbReference>
<dbReference type="RefSeq" id="WP_109596322.1">
    <property type="nucleotide sequence ID" value="NZ_BONA01000060.1"/>
</dbReference>
<accession>A0A316FCR6</accession>
<protein>
    <submittedName>
        <fullName evidence="3">Uncharacterized protein</fullName>
    </submittedName>
</protein>
<evidence type="ECO:0000313" key="3">
    <source>
        <dbReference type="EMBL" id="PWK45266.1"/>
    </source>
</evidence>
<sequence>MPQQRDQHFPRFIAIERIVNADLRTTSSLTIIAGYALVYSLPFLLLLIATRDDRVRRRLGNLYERLGAKKKQPAACPSRPATSSQRPAYSPSPSLPEPTTAPDQAPPAPVRPAR</sequence>
<reference evidence="3 4" key="1">
    <citation type="submission" date="2018-05" db="EMBL/GenBank/DDBJ databases">
        <title>Genomic Encyclopedia of Archaeal and Bacterial Type Strains, Phase II (KMG-II): from individual species to whole genera.</title>
        <authorList>
            <person name="Goeker M."/>
        </authorList>
    </citation>
    <scope>NUCLEOTIDE SEQUENCE [LARGE SCALE GENOMIC DNA]</scope>
    <source>
        <strain evidence="3 4">DSM 45184</strain>
    </source>
</reference>
<dbReference type="OrthoDB" id="5114475at2"/>
<keyword evidence="4" id="KW-1185">Reference proteome</keyword>
<feature type="region of interest" description="Disordered" evidence="1">
    <location>
        <begin position="66"/>
        <end position="114"/>
    </location>
</feature>
<feature type="compositionally biased region" description="Pro residues" evidence="1">
    <location>
        <begin position="104"/>
        <end position="114"/>
    </location>
</feature>